<dbReference type="GO" id="GO:0009098">
    <property type="term" value="P:L-leucine biosynthetic process"/>
    <property type="evidence" value="ECO:0007669"/>
    <property type="project" value="InterPro"/>
</dbReference>
<dbReference type="Gene3D" id="1.10.238.260">
    <property type="match status" value="1"/>
</dbReference>
<protein>
    <recommendedName>
        <fullName evidence="8">Citramalate synthase</fullName>
        <ecNumber evidence="8">2.3.3.21</ecNumber>
    </recommendedName>
</protein>
<dbReference type="RefSeq" id="WP_090925855.1">
    <property type="nucleotide sequence ID" value="NZ_FOTY01000003.1"/>
</dbReference>
<dbReference type="GO" id="GO:0009097">
    <property type="term" value="P:isoleucine biosynthetic process"/>
    <property type="evidence" value="ECO:0007669"/>
    <property type="project" value="UniProtKB-UniRule"/>
</dbReference>
<evidence type="ECO:0000256" key="2">
    <source>
        <dbReference type="ARBA" id="ARBA00006154"/>
    </source>
</evidence>
<keyword evidence="5 9" id="KW-0808">Transferase</keyword>
<keyword evidence="4" id="KW-0412">Isoleucine biosynthesis</keyword>
<organism evidence="11 12">
    <name type="scientific">Salibacterium qingdaonense</name>
    <dbReference type="NCBI Taxonomy" id="266892"/>
    <lineage>
        <taxon>Bacteria</taxon>
        <taxon>Bacillati</taxon>
        <taxon>Bacillota</taxon>
        <taxon>Bacilli</taxon>
        <taxon>Bacillales</taxon>
        <taxon>Bacillaceae</taxon>
    </lineage>
</organism>
<dbReference type="PANTHER" id="PTHR43538:SF1">
    <property type="entry name" value="(R)-CITRAMALATE SYNTHASE"/>
    <property type="match status" value="1"/>
</dbReference>
<dbReference type="Gene3D" id="3.30.160.270">
    <property type="match status" value="1"/>
</dbReference>
<dbReference type="AlphaFoldDB" id="A0A1I4JRX1"/>
<accession>A0A1I4JRX1</accession>
<dbReference type="Gene3D" id="3.20.20.70">
    <property type="entry name" value="Aldolase class I"/>
    <property type="match status" value="1"/>
</dbReference>
<dbReference type="NCBIfam" id="TIGR00977">
    <property type="entry name" value="citramal_synth"/>
    <property type="match status" value="1"/>
</dbReference>
<keyword evidence="6" id="KW-0100">Branched-chain amino acid biosynthesis</keyword>
<evidence type="ECO:0000313" key="12">
    <source>
        <dbReference type="Proteomes" id="UP000199668"/>
    </source>
</evidence>
<evidence type="ECO:0000256" key="3">
    <source>
        <dbReference type="ARBA" id="ARBA00022605"/>
    </source>
</evidence>
<dbReference type="STRING" id="266892.SAMN04488054_103314"/>
<dbReference type="PROSITE" id="PS00815">
    <property type="entry name" value="AIPM_HOMOCIT_SYNTH_1"/>
    <property type="match status" value="1"/>
</dbReference>
<evidence type="ECO:0000259" key="10">
    <source>
        <dbReference type="PROSITE" id="PS50991"/>
    </source>
</evidence>
<name>A0A1I4JRX1_9BACI</name>
<dbReference type="InterPro" id="IPR013709">
    <property type="entry name" value="2-isopropylmalate_synth_dimer"/>
</dbReference>
<dbReference type="PANTHER" id="PTHR43538">
    <property type="entry name" value="ALPHA-IPM SYNTHASE/HOMOCITRATE SYNTHASE"/>
    <property type="match status" value="1"/>
</dbReference>
<dbReference type="InterPro" id="IPR036230">
    <property type="entry name" value="LeuA_allosteric_dom_sf"/>
</dbReference>
<dbReference type="UniPathway" id="UPA00047">
    <property type="reaction ID" value="UER00066"/>
</dbReference>
<evidence type="ECO:0000256" key="8">
    <source>
        <dbReference type="NCBIfam" id="TIGR00977"/>
    </source>
</evidence>
<evidence type="ECO:0000256" key="7">
    <source>
        <dbReference type="ARBA" id="ARBA00048263"/>
    </source>
</evidence>
<evidence type="ECO:0000256" key="4">
    <source>
        <dbReference type="ARBA" id="ARBA00022624"/>
    </source>
</evidence>
<reference evidence="11 12" key="1">
    <citation type="submission" date="2016-10" db="EMBL/GenBank/DDBJ databases">
        <authorList>
            <person name="de Groot N.N."/>
        </authorList>
    </citation>
    <scope>NUCLEOTIDE SEQUENCE [LARGE SCALE GENOMIC DNA]</scope>
    <source>
        <strain evidence="11 12">CGMCC 1.6134</strain>
    </source>
</reference>
<comment type="similarity">
    <text evidence="2 9">Belongs to the alpha-IPM synthase/homocitrate synthase family.</text>
</comment>
<evidence type="ECO:0000256" key="5">
    <source>
        <dbReference type="ARBA" id="ARBA00022679"/>
    </source>
</evidence>
<dbReference type="EC" id="2.3.3.21" evidence="8"/>
<dbReference type="InterPro" id="IPR002034">
    <property type="entry name" value="AIPM/Hcit_synth_CS"/>
</dbReference>
<evidence type="ECO:0000256" key="9">
    <source>
        <dbReference type="RuleBase" id="RU003523"/>
    </source>
</evidence>
<dbReference type="CDD" id="cd07941">
    <property type="entry name" value="DRE_TIM_LeuA3"/>
    <property type="match status" value="1"/>
</dbReference>
<gene>
    <name evidence="11" type="ORF">SAMN04488054_103314</name>
</gene>
<dbReference type="OrthoDB" id="9804858at2"/>
<keyword evidence="3" id="KW-0028">Amino-acid biosynthesis</keyword>
<dbReference type="GO" id="GO:0043714">
    <property type="term" value="F:(R)-citramalate synthase activity"/>
    <property type="evidence" value="ECO:0007669"/>
    <property type="project" value="UniProtKB-UniRule"/>
</dbReference>
<dbReference type="Proteomes" id="UP000199668">
    <property type="component" value="Unassembled WGS sequence"/>
</dbReference>
<dbReference type="GO" id="GO:0003852">
    <property type="term" value="F:2-isopropylmalate synthase activity"/>
    <property type="evidence" value="ECO:0007669"/>
    <property type="project" value="InterPro"/>
</dbReference>
<dbReference type="InterPro" id="IPR005675">
    <property type="entry name" value="Citramal_synthase"/>
</dbReference>
<comment type="catalytic activity">
    <reaction evidence="7">
        <text>pyruvate + acetyl-CoA + H2O = (3R)-citramalate + CoA + H(+)</text>
        <dbReference type="Rhea" id="RHEA:19045"/>
        <dbReference type="ChEBI" id="CHEBI:15361"/>
        <dbReference type="ChEBI" id="CHEBI:15377"/>
        <dbReference type="ChEBI" id="CHEBI:15378"/>
        <dbReference type="ChEBI" id="CHEBI:30934"/>
        <dbReference type="ChEBI" id="CHEBI:57287"/>
        <dbReference type="ChEBI" id="CHEBI:57288"/>
        <dbReference type="EC" id="2.3.3.21"/>
    </reaction>
</comment>
<dbReference type="SUPFAM" id="SSF110921">
    <property type="entry name" value="2-isopropylmalate synthase LeuA, allosteric (dimerisation) domain"/>
    <property type="match status" value="1"/>
</dbReference>
<evidence type="ECO:0000256" key="1">
    <source>
        <dbReference type="ARBA" id="ARBA00004743"/>
    </source>
</evidence>
<dbReference type="SUPFAM" id="SSF51569">
    <property type="entry name" value="Aldolase"/>
    <property type="match status" value="1"/>
</dbReference>
<dbReference type="Pfam" id="PF08502">
    <property type="entry name" value="LeuA_dimer"/>
    <property type="match status" value="1"/>
</dbReference>
<dbReference type="InterPro" id="IPR054691">
    <property type="entry name" value="LeuA/HCS_post-cat"/>
</dbReference>
<dbReference type="EMBL" id="FOTY01000003">
    <property type="protein sequence ID" value="SFL69214.1"/>
    <property type="molecule type" value="Genomic_DNA"/>
</dbReference>
<dbReference type="Pfam" id="PF00682">
    <property type="entry name" value="HMGL-like"/>
    <property type="match status" value="1"/>
</dbReference>
<evidence type="ECO:0000313" key="11">
    <source>
        <dbReference type="EMBL" id="SFL69214.1"/>
    </source>
</evidence>
<proteinExistence type="inferred from homology"/>
<feature type="domain" description="Pyruvate carboxyltransferase" evidence="10">
    <location>
        <begin position="5"/>
        <end position="267"/>
    </location>
</feature>
<dbReference type="InterPro" id="IPR013785">
    <property type="entry name" value="Aldolase_TIM"/>
</dbReference>
<evidence type="ECO:0000256" key="6">
    <source>
        <dbReference type="ARBA" id="ARBA00023304"/>
    </source>
</evidence>
<dbReference type="SMART" id="SM00917">
    <property type="entry name" value="LeuA_dimer"/>
    <property type="match status" value="1"/>
</dbReference>
<comment type="pathway">
    <text evidence="1">Amino-acid biosynthesis; L-isoleucine biosynthesis; 2-oxobutanoate from pyruvate: step 1/3.</text>
</comment>
<dbReference type="PROSITE" id="PS50991">
    <property type="entry name" value="PYR_CT"/>
    <property type="match status" value="1"/>
</dbReference>
<dbReference type="Pfam" id="PF22617">
    <property type="entry name" value="HCS_D2"/>
    <property type="match status" value="1"/>
</dbReference>
<dbReference type="InterPro" id="IPR000891">
    <property type="entry name" value="PYR_CT"/>
</dbReference>
<keyword evidence="12" id="KW-1185">Reference proteome</keyword>
<sequence>MVSQVKLYDTTLRDGTQGEGISLSVDDKLKIAWKLDQLGVKYIEGGWPGSNPKDMNFFEEAKKLSLQSAVITAFGSTRKPGVKAENDPNLQKILESEVEAVAIFGKAWDFHVEKALQTSLDENISMIYDSVRFLKEKGLEVIFDAEHFFDGYKHNQDYALKALTAAEEAGADCLVLCDTNGGSLPSEIAGILDIVHARTTISTGIHCHNDGELAVANTLEAVKAGAGHVQGTINGYGERCGNANLISIIPNLQLKMGIPCLDDEKISQLTETAVYVHELANQTPPDSQPFTGKSAFAHKGGMHVSAVLKHPETYEHIEPETIGNERRVLVSELSGQSNLMFKAEELGIPLDKTDPAVKDIMEKMKQMEHKGYQYEAAEASFELLIRNGLGENHDYFHLDHFKIIAEKEKQGAISTEALVKMDIHGEKVMTAAEGNGPVNALDFALRKTIGEFYPLVHEMYLSDYKVRVLDEAEATASTVRVLIESSDGKETWSTIGVSGNLVEASWQALVDSIRFYFMKHSDRLQKLDSQPVHPGPGLQNH</sequence>